<dbReference type="eggNOG" id="COG1250">
    <property type="taxonomic scope" value="Bacteria"/>
</dbReference>
<keyword evidence="6" id="KW-0520">NAD</keyword>
<evidence type="ECO:0000256" key="6">
    <source>
        <dbReference type="ARBA" id="ARBA00023027"/>
    </source>
</evidence>
<evidence type="ECO:0000256" key="7">
    <source>
        <dbReference type="ARBA" id="ARBA00023098"/>
    </source>
</evidence>
<evidence type="ECO:0000256" key="1">
    <source>
        <dbReference type="ARBA" id="ARBA00005005"/>
    </source>
</evidence>
<dbReference type="eggNOG" id="COG1024">
    <property type="taxonomic scope" value="Bacteria"/>
</dbReference>
<dbReference type="Pfam" id="PF00378">
    <property type="entry name" value="ECH_1"/>
    <property type="match status" value="1"/>
</dbReference>
<dbReference type="CDD" id="cd06558">
    <property type="entry name" value="crotonase-like"/>
    <property type="match status" value="1"/>
</dbReference>
<name>A1ZY69_MICM2</name>
<dbReference type="InterPro" id="IPR036291">
    <property type="entry name" value="NAD(P)-bd_dom_sf"/>
</dbReference>
<keyword evidence="9" id="KW-0511">Multifunctional enzyme</keyword>
<evidence type="ECO:0000256" key="4">
    <source>
        <dbReference type="ARBA" id="ARBA00022963"/>
    </source>
</evidence>
<keyword evidence="14" id="KW-1185">Reference proteome</keyword>
<evidence type="ECO:0000256" key="10">
    <source>
        <dbReference type="ARBA" id="ARBA00049556"/>
    </source>
</evidence>
<evidence type="ECO:0000256" key="2">
    <source>
        <dbReference type="ARBA" id="ARBA00007005"/>
    </source>
</evidence>
<evidence type="ECO:0000259" key="11">
    <source>
        <dbReference type="Pfam" id="PF00725"/>
    </source>
</evidence>
<dbReference type="Gene3D" id="3.40.50.720">
    <property type="entry name" value="NAD(P)-binding Rossmann-like Domain"/>
    <property type="match status" value="1"/>
</dbReference>
<dbReference type="Proteomes" id="UP000004095">
    <property type="component" value="Unassembled WGS sequence"/>
</dbReference>
<dbReference type="RefSeq" id="WP_002704349.1">
    <property type="nucleotide sequence ID" value="NZ_AAWS01000064.1"/>
</dbReference>
<protein>
    <submittedName>
        <fullName evidence="13">Fatty acid oxidation complex alpha subunit</fullName>
    </submittedName>
</protein>
<dbReference type="InterPro" id="IPR006108">
    <property type="entry name" value="3HC_DH_C"/>
</dbReference>
<dbReference type="Pfam" id="PF00725">
    <property type="entry name" value="3HCDH"/>
    <property type="match status" value="1"/>
</dbReference>
<dbReference type="OrthoDB" id="9771883at2"/>
<keyword evidence="3" id="KW-0276">Fatty acid metabolism</keyword>
<evidence type="ECO:0000256" key="9">
    <source>
        <dbReference type="ARBA" id="ARBA00023268"/>
    </source>
</evidence>
<accession>A1ZY69</accession>
<evidence type="ECO:0000256" key="5">
    <source>
        <dbReference type="ARBA" id="ARBA00023002"/>
    </source>
</evidence>
<dbReference type="InterPro" id="IPR029045">
    <property type="entry name" value="ClpP/crotonase-like_dom_sf"/>
</dbReference>
<dbReference type="Gene3D" id="3.90.226.10">
    <property type="entry name" value="2-enoyl-CoA Hydratase, Chain A, domain 1"/>
    <property type="match status" value="1"/>
</dbReference>
<evidence type="ECO:0000313" key="14">
    <source>
        <dbReference type="Proteomes" id="UP000004095"/>
    </source>
</evidence>
<dbReference type="InterPro" id="IPR008927">
    <property type="entry name" value="6-PGluconate_DH-like_C_sf"/>
</dbReference>
<dbReference type="PANTHER" id="PTHR43612">
    <property type="entry name" value="TRIFUNCTIONAL ENZYME SUBUNIT ALPHA"/>
    <property type="match status" value="1"/>
</dbReference>
<dbReference type="InterPro" id="IPR050136">
    <property type="entry name" value="FA_oxidation_alpha_subunit"/>
</dbReference>
<feature type="domain" description="3-hydroxyacyl-CoA dehydrogenase NAD binding" evidence="12">
    <location>
        <begin position="326"/>
        <end position="504"/>
    </location>
</feature>
<dbReference type="GO" id="GO:0004300">
    <property type="term" value="F:enoyl-CoA hydratase activity"/>
    <property type="evidence" value="ECO:0007669"/>
    <property type="project" value="TreeGrafter"/>
</dbReference>
<dbReference type="PANTHER" id="PTHR43612:SF3">
    <property type="entry name" value="TRIFUNCTIONAL ENZYME SUBUNIT ALPHA, MITOCHONDRIAL"/>
    <property type="match status" value="1"/>
</dbReference>
<comment type="catalytic activity">
    <reaction evidence="10">
        <text>a (3S)-3-hydroxyacyl-CoA + NAD(+) = a 3-oxoacyl-CoA + NADH + H(+)</text>
        <dbReference type="Rhea" id="RHEA:22432"/>
        <dbReference type="ChEBI" id="CHEBI:15378"/>
        <dbReference type="ChEBI" id="CHEBI:57318"/>
        <dbReference type="ChEBI" id="CHEBI:57540"/>
        <dbReference type="ChEBI" id="CHEBI:57945"/>
        <dbReference type="ChEBI" id="CHEBI:90726"/>
        <dbReference type="EC" id="1.1.1.35"/>
    </reaction>
</comment>
<dbReference type="SUPFAM" id="SSF51735">
    <property type="entry name" value="NAD(P)-binding Rossmann-fold domains"/>
    <property type="match status" value="1"/>
</dbReference>
<dbReference type="GO" id="GO:0070403">
    <property type="term" value="F:NAD+ binding"/>
    <property type="evidence" value="ECO:0007669"/>
    <property type="project" value="InterPro"/>
</dbReference>
<sequence>MILYNVKDGVAIISWNMEGYPMNVLNEDSIKAFADATEKAVNDADVKGIIITSEKDAFGAGADLKMIKKMLAQKDLDVKTAFENARELNQVFRRYETSGKPVVAGINGTALGGFYEVCLACHYRVAVNNPKAQIGLPEAQIGLIPGAGGTQRVPRMIGIEAAAPLLLEGKRLKPEAALKAGLVNELVADKDQMMAAAKKFIAENKFIMQPWDEKNRKGQIVGKKNYRVPKGNIQSPKGVQVLMPGTALLMDKTKGNYPAQLAIMNCVYEGLQVPMDQALDIESRYFTQVLRTPEARGMVRTLFFGIQDANKGEARPKDIPKTEINTVAILGAGMMGAGIAYVSAMAGMNVILKDISVENAEKGKDYSRNLLKKRLSKKRITQEKADQVLELIKTTDKVEDLAAADYIIEAVFENRDLKYKITQETEAVIREDVIFGSNTSTLPITGLAEASKRPDQFIGIHFFSPVDKMMLVEVIMGEKTSDKALAATLDYIQRIKKTPIVVNDSRGFYTSRCFSTYTAEGMEMLQEGVNPILIENAGKSAGMPVGALDVADAVALDLAYKIMKQTSKDTGEPMEAMPGGKVVIKFNEELDRVGKKAKKGFYEYPENGKKYLWPGLQEHYPLAENQPNIEDLKTRFLHRQALECIRCLEEGVLRNPTDGDVGSILAWGFAPYTGGAFSYVDAVGIEQFVKDCDELAAQYGDRFKVSDKLRDMAAKGETFFKDMALEAAAV</sequence>
<dbReference type="EMBL" id="AAWS01000064">
    <property type="protein sequence ID" value="EAY24635.1"/>
    <property type="molecule type" value="Genomic_DNA"/>
</dbReference>
<keyword evidence="7" id="KW-0443">Lipid metabolism</keyword>
<dbReference type="GO" id="GO:0016509">
    <property type="term" value="F:long-chain (3S)-3-hydroxyacyl-CoA dehydrogenase (NAD+) activity"/>
    <property type="evidence" value="ECO:0007669"/>
    <property type="project" value="TreeGrafter"/>
</dbReference>
<evidence type="ECO:0000256" key="8">
    <source>
        <dbReference type="ARBA" id="ARBA00023239"/>
    </source>
</evidence>
<dbReference type="SUPFAM" id="SSF52096">
    <property type="entry name" value="ClpP/crotonase"/>
    <property type="match status" value="1"/>
</dbReference>
<evidence type="ECO:0000259" key="12">
    <source>
        <dbReference type="Pfam" id="PF02737"/>
    </source>
</evidence>
<dbReference type="InterPro" id="IPR006176">
    <property type="entry name" value="3-OHacyl-CoA_DH_NAD-bd"/>
</dbReference>
<comment type="similarity">
    <text evidence="2">In the central section; belongs to the 3-hydroxyacyl-CoA dehydrogenase family.</text>
</comment>
<dbReference type="AlphaFoldDB" id="A1ZY69"/>
<keyword evidence="4" id="KW-0442">Lipid degradation</keyword>
<comment type="caution">
    <text evidence="13">The sequence shown here is derived from an EMBL/GenBank/DDBJ whole genome shotgun (WGS) entry which is preliminary data.</text>
</comment>
<evidence type="ECO:0000313" key="13">
    <source>
        <dbReference type="EMBL" id="EAY24635.1"/>
    </source>
</evidence>
<comment type="pathway">
    <text evidence="1">Lipid metabolism; fatty acid beta-oxidation.</text>
</comment>
<dbReference type="GO" id="GO:0006635">
    <property type="term" value="P:fatty acid beta-oxidation"/>
    <property type="evidence" value="ECO:0007669"/>
    <property type="project" value="UniProtKB-UniPathway"/>
</dbReference>
<dbReference type="Gene3D" id="1.10.1040.50">
    <property type="match status" value="1"/>
</dbReference>
<dbReference type="SUPFAM" id="SSF48179">
    <property type="entry name" value="6-phosphogluconate dehydrogenase C-terminal domain-like"/>
    <property type="match status" value="2"/>
</dbReference>
<keyword evidence="8" id="KW-0456">Lyase</keyword>
<organism evidence="13 14">
    <name type="scientific">Microscilla marina ATCC 23134</name>
    <dbReference type="NCBI Taxonomy" id="313606"/>
    <lineage>
        <taxon>Bacteria</taxon>
        <taxon>Pseudomonadati</taxon>
        <taxon>Bacteroidota</taxon>
        <taxon>Cytophagia</taxon>
        <taxon>Cytophagales</taxon>
        <taxon>Microscillaceae</taxon>
        <taxon>Microscilla</taxon>
    </lineage>
</organism>
<proteinExistence type="inferred from homology"/>
<gene>
    <name evidence="13" type="ORF">M23134_00587</name>
</gene>
<dbReference type="UniPathway" id="UPA00659"/>
<dbReference type="InterPro" id="IPR001753">
    <property type="entry name" value="Enoyl-CoA_hydra/iso"/>
</dbReference>
<reference evidence="13 14" key="1">
    <citation type="submission" date="2007-01" db="EMBL/GenBank/DDBJ databases">
        <authorList>
            <person name="Haygood M."/>
            <person name="Podell S."/>
            <person name="Anderson C."/>
            <person name="Hopkinson B."/>
            <person name="Roe K."/>
            <person name="Barbeau K."/>
            <person name="Gaasterland T."/>
            <person name="Ferriera S."/>
            <person name="Johnson J."/>
            <person name="Kravitz S."/>
            <person name="Beeson K."/>
            <person name="Sutton G."/>
            <person name="Rogers Y.-H."/>
            <person name="Friedman R."/>
            <person name="Frazier M."/>
            <person name="Venter J.C."/>
        </authorList>
    </citation>
    <scope>NUCLEOTIDE SEQUENCE [LARGE SCALE GENOMIC DNA]</scope>
    <source>
        <strain evidence="13 14">ATCC 23134</strain>
    </source>
</reference>
<dbReference type="Pfam" id="PF02737">
    <property type="entry name" value="3HCDH_N"/>
    <property type="match status" value="1"/>
</dbReference>
<feature type="domain" description="3-hydroxyacyl-CoA dehydrogenase C-terminal" evidence="11">
    <location>
        <begin position="507"/>
        <end position="604"/>
    </location>
</feature>
<keyword evidence="5" id="KW-0560">Oxidoreductase</keyword>
<dbReference type="FunFam" id="3.40.50.720:FF:000009">
    <property type="entry name" value="Fatty oxidation complex, alpha subunit"/>
    <property type="match status" value="1"/>
</dbReference>
<evidence type="ECO:0000256" key="3">
    <source>
        <dbReference type="ARBA" id="ARBA00022832"/>
    </source>
</evidence>